<feature type="domain" description="MADF" evidence="2">
    <location>
        <begin position="12"/>
        <end position="110"/>
    </location>
</feature>
<feature type="compositionally biased region" description="Low complexity" evidence="1">
    <location>
        <begin position="166"/>
        <end position="180"/>
    </location>
</feature>
<protein>
    <recommendedName>
        <fullName evidence="2">MADF domain-containing protein</fullName>
    </recommendedName>
</protein>
<organism evidence="3 4">
    <name type="scientific">Aquarana catesbeiana</name>
    <name type="common">American bullfrog</name>
    <name type="synonym">Rana catesbeiana</name>
    <dbReference type="NCBI Taxonomy" id="8400"/>
    <lineage>
        <taxon>Eukaryota</taxon>
        <taxon>Metazoa</taxon>
        <taxon>Chordata</taxon>
        <taxon>Craniata</taxon>
        <taxon>Vertebrata</taxon>
        <taxon>Euteleostomi</taxon>
        <taxon>Amphibia</taxon>
        <taxon>Batrachia</taxon>
        <taxon>Anura</taxon>
        <taxon>Neobatrachia</taxon>
        <taxon>Ranoidea</taxon>
        <taxon>Ranidae</taxon>
        <taxon>Aquarana</taxon>
    </lineage>
</organism>
<feature type="region of interest" description="Disordered" evidence="1">
    <location>
        <begin position="122"/>
        <end position="141"/>
    </location>
</feature>
<reference evidence="4" key="1">
    <citation type="journal article" date="2017" name="Nat. Commun.">
        <title>The North American bullfrog draft genome provides insight into hormonal regulation of long noncoding RNA.</title>
        <authorList>
            <person name="Hammond S.A."/>
            <person name="Warren R.L."/>
            <person name="Vandervalk B.P."/>
            <person name="Kucuk E."/>
            <person name="Khan H."/>
            <person name="Gibb E.A."/>
            <person name="Pandoh P."/>
            <person name="Kirk H."/>
            <person name="Zhao Y."/>
            <person name="Jones M."/>
            <person name="Mungall A.J."/>
            <person name="Coope R."/>
            <person name="Pleasance S."/>
            <person name="Moore R.A."/>
            <person name="Holt R.A."/>
            <person name="Round J.M."/>
            <person name="Ohora S."/>
            <person name="Walle B.V."/>
            <person name="Veldhoen N."/>
            <person name="Helbing C.C."/>
            <person name="Birol I."/>
        </authorList>
    </citation>
    <scope>NUCLEOTIDE SEQUENCE [LARGE SCALE GENOMIC DNA]</scope>
</reference>
<dbReference type="SMART" id="SM00595">
    <property type="entry name" value="MADF"/>
    <property type="match status" value="1"/>
</dbReference>
<dbReference type="InterPro" id="IPR006578">
    <property type="entry name" value="MADF-dom"/>
</dbReference>
<feature type="non-terminal residue" evidence="3">
    <location>
        <position position="307"/>
    </location>
</feature>
<feature type="compositionally biased region" description="Pro residues" evidence="1">
    <location>
        <begin position="278"/>
        <end position="292"/>
    </location>
</feature>
<gene>
    <name evidence="3" type="ORF">AB205_0134460</name>
</gene>
<feature type="compositionally biased region" description="Polar residues" evidence="1">
    <location>
        <begin position="122"/>
        <end position="132"/>
    </location>
</feature>
<accession>A0A2G9Q8T2</accession>
<dbReference type="AlphaFoldDB" id="A0A2G9Q8T2"/>
<evidence type="ECO:0000313" key="4">
    <source>
        <dbReference type="Proteomes" id="UP000228934"/>
    </source>
</evidence>
<evidence type="ECO:0000313" key="3">
    <source>
        <dbReference type="EMBL" id="PIO11453.1"/>
    </source>
</evidence>
<evidence type="ECO:0000259" key="2">
    <source>
        <dbReference type="PROSITE" id="PS51029"/>
    </source>
</evidence>
<dbReference type="EMBL" id="KZ061059">
    <property type="protein sequence ID" value="PIO11453.1"/>
    <property type="molecule type" value="Genomic_DNA"/>
</dbReference>
<feature type="region of interest" description="Disordered" evidence="1">
    <location>
        <begin position="274"/>
        <end position="307"/>
    </location>
</feature>
<dbReference type="Pfam" id="PF10545">
    <property type="entry name" value="MADF_DNA_bdg"/>
    <property type="match status" value="1"/>
</dbReference>
<dbReference type="PANTHER" id="PTHR21505">
    <property type="entry name" value="MADF DOMAIN-CONTAINING PROTEIN-RELATED"/>
    <property type="match status" value="1"/>
</dbReference>
<feature type="compositionally biased region" description="Polar residues" evidence="1">
    <location>
        <begin position="181"/>
        <end position="190"/>
    </location>
</feature>
<dbReference type="Proteomes" id="UP000228934">
    <property type="component" value="Unassembled WGS sequence"/>
</dbReference>
<dbReference type="PANTHER" id="PTHR21505:SF8">
    <property type="entry name" value="DPT-YFP REPRESSOR BY OVEREXPRESSION, ISOFORM D-RELATED"/>
    <property type="match status" value="1"/>
</dbReference>
<proteinExistence type="predicted"/>
<name>A0A2G9Q8T2_AQUCT</name>
<feature type="region of interest" description="Disordered" evidence="1">
    <location>
        <begin position="150"/>
        <end position="204"/>
    </location>
</feature>
<dbReference type="PROSITE" id="PS51029">
    <property type="entry name" value="MADF"/>
    <property type="match status" value="1"/>
</dbReference>
<evidence type="ECO:0000256" key="1">
    <source>
        <dbReference type="SAM" id="MobiDB-lite"/>
    </source>
</evidence>
<sequence length="307" mass="34448">MKQLKDPDFFCEFIDRYRDMRNLWEVKNPLYRNKPARKASLEKLLEFVKTRVPNADIEFVDKKMYSLVNTHRKKLQKVHKSMRSGAAAEDVYVPSLWYYNKMRFLEDQIEARESCLTLPAPLQSTLPSTSAEPSEDQPGPSILEEIEEPRWSQEDLSQDEALAGASVSQEEVGVSVSQEVTGPSSLTQSQVPPPCLTTKRPRKGRNVGKAALGLIKEANDTLKAPLDTVEAYGIYIASNLQQMKEGPRRKYEKIIFEAIHKGLSGKMKDDIHLCTLTHPPPPPATSPPPQPQPAGKAGGKVARKTRK</sequence>
<keyword evidence="4" id="KW-1185">Reference proteome</keyword>